<sequence>MLLLKQLCTRVARAAGLLLLLFAGGGCNGDVFIDDFMPGNPPSVSIEQEGETVTIPFEAANWGIRSLGSMYNSFGVQVTDLEGNDLSLPLDEGQTGIVRIIDDYLDLEAVKRNGREVELTLRENLFDNPVELNLVVGNSYEEKTIPVRVASGTKYRVDSVAYDWSRFFTYDYKAEWVYSIIVDNTQATDTTWAHIRPYEKAVRRVRFSIQGEVMGKDYYTTILGAPLPEVPIPDVVDGKPLLRDTRVTFDPDEQDLPVDLDKNFTVLVPVPGGKKMEVGAYVSVEYYGVPFVLYCSHPYSGRTRTFCGTLSSDRPYDYFYTRTELPPTHEEE</sequence>
<evidence type="ECO:0000256" key="1">
    <source>
        <dbReference type="SAM" id="SignalP"/>
    </source>
</evidence>
<evidence type="ECO:0000313" key="2">
    <source>
        <dbReference type="EMBL" id="MBU3814549.1"/>
    </source>
</evidence>
<organism evidence="2 3">
    <name type="scientific">Candidatus Bacteroides intestinipullorum</name>
    <dbReference type="NCBI Taxonomy" id="2838471"/>
    <lineage>
        <taxon>Bacteria</taxon>
        <taxon>Pseudomonadati</taxon>
        <taxon>Bacteroidota</taxon>
        <taxon>Bacteroidia</taxon>
        <taxon>Bacteroidales</taxon>
        <taxon>Bacteroidaceae</taxon>
        <taxon>Bacteroides</taxon>
    </lineage>
</organism>
<feature type="signal peptide" evidence="1">
    <location>
        <begin position="1"/>
        <end position="29"/>
    </location>
</feature>
<reference evidence="2" key="2">
    <citation type="submission" date="2021-04" db="EMBL/GenBank/DDBJ databases">
        <authorList>
            <person name="Gilroy R."/>
        </authorList>
    </citation>
    <scope>NUCLEOTIDE SEQUENCE</scope>
    <source>
        <strain evidence="2">B3-3758</strain>
    </source>
</reference>
<proteinExistence type="predicted"/>
<gene>
    <name evidence="2" type="ORF">H9791_08610</name>
</gene>
<dbReference type="Proteomes" id="UP000824236">
    <property type="component" value="Unassembled WGS sequence"/>
</dbReference>
<evidence type="ECO:0000313" key="3">
    <source>
        <dbReference type="Proteomes" id="UP000824236"/>
    </source>
</evidence>
<evidence type="ECO:0008006" key="4">
    <source>
        <dbReference type="Google" id="ProtNLM"/>
    </source>
</evidence>
<accession>A0A9E2KHW3</accession>
<dbReference type="AlphaFoldDB" id="A0A9E2KHW3"/>
<dbReference type="EMBL" id="JAHLFO010000118">
    <property type="protein sequence ID" value="MBU3814549.1"/>
    <property type="molecule type" value="Genomic_DNA"/>
</dbReference>
<reference evidence="2" key="1">
    <citation type="journal article" date="2021" name="PeerJ">
        <title>Extensive microbial diversity within the chicken gut microbiome revealed by metagenomics and culture.</title>
        <authorList>
            <person name="Gilroy R."/>
            <person name="Ravi A."/>
            <person name="Getino M."/>
            <person name="Pursley I."/>
            <person name="Horton D.L."/>
            <person name="Alikhan N.F."/>
            <person name="Baker D."/>
            <person name="Gharbi K."/>
            <person name="Hall N."/>
            <person name="Watson M."/>
            <person name="Adriaenssens E.M."/>
            <person name="Foster-Nyarko E."/>
            <person name="Jarju S."/>
            <person name="Secka A."/>
            <person name="Antonio M."/>
            <person name="Oren A."/>
            <person name="Chaudhuri R.R."/>
            <person name="La Ragione R."/>
            <person name="Hildebrand F."/>
            <person name="Pallen M.J."/>
        </authorList>
    </citation>
    <scope>NUCLEOTIDE SEQUENCE</scope>
    <source>
        <strain evidence="2">B3-3758</strain>
    </source>
</reference>
<comment type="caution">
    <text evidence="2">The sequence shown here is derived from an EMBL/GenBank/DDBJ whole genome shotgun (WGS) entry which is preliminary data.</text>
</comment>
<keyword evidence="1" id="KW-0732">Signal</keyword>
<protein>
    <recommendedName>
        <fullName evidence="4">DUF4249 domain-containing protein</fullName>
    </recommendedName>
</protein>
<feature type="chain" id="PRO_5038921505" description="DUF4249 domain-containing protein" evidence="1">
    <location>
        <begin position="30"/>
        <end position="332"/>
    </location>
</feature>
<dbReference type="PROSITE" id="PS51257">
    <property type="entry name" value="PROKAR_LIPOPROTEIN"/>
    <property type="match status" value="1"/>
</dbReference>
<name>A0A9E2KHW3_9BACE</name>